<comment type="caution">
    <text evidence="9">The sequence shown here is derived from an EMBL/GenBank/DDBJ whole genome shotgun (WGS) entry which is preliminary data.</text>
</comment>
<evidence type="ECO:0000256" key="2">
    <source>
        <dbReference type="ARBA" id="ARBA00010185"/>
    </source>
</evidence>
<evidence type="ECO:0000256" key="3">
    <source>
        <dbReference type="ARBA" id="ARBA00022679"/>
    </source>
</evidence>
<comment type="catalytic activity">
    <reaction evidence="7">
        <text>a 1,2-diacyl-sn-glycero-3-phosphate + CTP + H(+) = a CDP-1,2-diacyl-sn-glycerol + diphosphate</text>
        <dbReference type="Rhea" id="RHEA:16229"/>
        <dbReference type="ChEBI" id="CHEBI:15378"/>
        <dbReference type="ChEBI" id="CHEBI:33019"/>
        <dbReference type="ChEBI" id="CHEBI:37563"/>
        <dbReference type="ChEBI" id="CHEBI:58332"/>
        <dbReference type="ChEBI" id="CHEBI:58608"/>
        <dbReference type="EC" id="2.7.7.41"/>
    </reaction>
</comment>
<feature type="transmembrane region" description="Helical" evidence="8">
    <location>
        <begin position="220"/>
        <end position="239"/>
    </location>
</feature>
<proteinExistence type="inferred from homology"/>
<dbReference type="GO" id="GO:0009273">
    <property type="term" value="P:peptidoglycan-based cell wall biogenesis"/>
    <property type="evidence" value="ECO:0007669"/>
    <property type="project" value="TreeGrafter"/>
</dbReference>
<dbReference type="PROSITE" id="PS01315">
    <property type="entry name" value="CDS"/>
    <property type="match status" value="1"/>
</dbReference>
<dbReference type="RefSeq" id="WP_126157525.1">
    <property type="nucleotide sequence ID" value="NZ_RQXW01000003.1"/>
</dbReference>
<feature type="transmembrane region" description="Helical" evidence="8">
    <location>
        <begin position="113"/>
        <end position="136"/>
    </location>
</feature>
<dbReference type="EMBL" id="RQXW01000003">
    <property type="protein sequence ID" value="RTE66940.1"/>
    <property type="molecule type" value="Genomic_DNA"/>
</dbReference>
<feature type="transmembrane region" description="Helical" evidence="8">
    <location>
        <begin position="245"/>
        <end position="265"/>
    </location>
</feature>
<evidence type="ECO:0000256" key="8">
    <source>
        <dbReference type="SAM" id="Phobius"/>
    </source>
</evidence>
<feature type="transmembrane region" description="Helical" evidence="8">
    <location>
        <begin position="48"/>
        <end position="78"/>
    </location>
</feature>
<accession>A0A430KTX5</accession>
<dbReference type="PANTHER" id="PTHR43535:SF1">
    <property type="entry name" value="PHOSPHATIDATE CYTIDYLYLTRANSFERASE"/>
    <property type="match status" value="1"/>
</dbReference>
<protein>
    <recommendedName>
        <fullName evidence="7">Phosphatidate cytidylyltransferase</fullName>
        <ecNumber evidence="7">2.7.7.41</ecNumber>
    </recommendedName>
</protein>
<evidence type="ECO:0000256" key="4">
    <source>
        <dbReference type="ARBA" id="ARBA00022692"/>
    </source>
</evidence>
<evidence type="ECO:0000256" key="5">
    <source>
        <dbReference type="ARBA" id="ARBA00022989"/>
    </source>
</evidence>
<name>A0A430KTX5_9GAMM</name>
<feature type="transmembrane region" description="Helical" evidence="8">
    <location>
        <begin position="6"/>
        <end position="27"/>
    </location>
</feature>
<dbReference type="InterPro" id="IPR000374">
    <property type="entry name" value="PC_trans"/>
</dbReference>
<evidence type="ECO:0000256" key="7">
    <source>
        <dbReference type="RuleBase" id="RU003938"/>
    </source>
</evidence>
<keyword evidence="7 9" id="KW-0548">Nucleotidyltransferase</keyword>
<comment type="subcellular location">
    <subcellularLocation>
        <location evidence="1">Membrane</location>
        <topology evidence="1">Multi-pass membrane protein</topology>
    </subcellularLocation>
</comment>
<dbReference type="GO" id="GO:0016024">
    <property type="term" value="P:CDP-diacylglycerol biosynthetic process"/>
    <property type="evidence" value="ECO:0007669"/>
    <property type="project" value="UniProtKB-UniPathway"/>
</dbReference>
<dbReference type="EC" id="2.7.7.41" evidence="7"/>
<dbReference type="GO" id="GO:0005886">
    <property type="term" value="C:plasma membrane"/>
    <property type="evidence" value="ECO:0007669"/>
    <property type="project" value="TreeGrafter"/>
</dbReference>
<dbReference type="GO" id="GO:0004605">
    <property type="term" value="F:phosphatidate cytidylyltransferase activity"/>
    <property type="evidence" value="ECO:0007669"/>
    <property type="project" value="UniProtKB-EC"/>
</dbReference>
<keyword evidence="4 7" id="KW-0812">Transmembrane</keyword>
<evidence type="ECO:0000313" key="9">
    <source>
        <dbReference type="EMBL" id="RTE66940.1"/>
    </source>
</evidence>
<keyword evidence="10" id="KW-1185">Reference proteome</keyword>
<evidence type="ECO:0000256" key="6">
    <source>
        <dbReference type="ARBA" id="ARBA00023136"/>
    </source>
</evidence>
<keyword evidence="6 8" id="KW-0472">Membrane</keyword>
<dbReference type="UniPathway" id="UPA00557">
    <property type="reaction ID" value="UER00614"/>
</dbReference>
<dbReference type="Pfam" id="PF01148">
    <property type="entry name" value="CTP_transf_1"/>
    <property type="match status" value="1"/>
</dbReference>
<gene>
    <name evidence="9" type="ORF">EH243_04910</name>
</gene>
<dbReference type="Proteomes" id="UP000283087">
    <property type="component" value="Unassembled WGS sequence"/>
</dbReference>
<evidence type="ECO:0000313" key="10">
    <source>
        <dbReference type="Proteomes" id="UP000283087"/>
    </source>
</evidence>
<organism evidence="9 10">
    <name type="scientific">Amphritea opalescens</name>
    <dbReference type="NCBI Taxonomy" id="2490544"/>
    <lineage>
        <taxon>Bacteria</taxon>
        <taxon>Pseudomonadati</taxon>
        <taxon>Pseudomonadota</taxon>
        <taxon>Gammaproteobacteria</taxon>
        <taxon>Oceanospirillales</taxon>
        <taxon>Oceanospirillaceae</taxon>
        <taxon>Amphritea</taxon>
    </lineage>
</organism>
<sequence length="310" mass="35671">MFNIPIHSFYLMLLVIVLLISGSVISYRLQQRHPEKDYTELRQRVQSWWMMIGILFAALLFNQTLAVAFFGLISFLALKEFLSIVPTRQNDRRVIFWAYLAIPLQYYWVGSGWYGMFIIFIPIYIFLLLPVRMVLLGETRGFIHSAGILHWATMLTVYCISHIAYLLMLPVQNEAAGYIGPVLFLLFMTQFNDVCQYIWGKMLGRHKIIPKVSPNKTWEGFLGGVVSITLISGFIGPLLTPLLWWESFIAGMLISVSGFFGDVVISSVKRDLRIKDTGRLIPGHGGILDRMDSLMFTAPLFFHFLFYSHY</sequence>
<feature type="transmembrane region" description="Helical" evidence="8">
    <location>
        <begin position="175"/>
        <end position="199"/>
    </location>
</feature>
<comment type="similarity">
    <text evidence="2 7">Belongs to the CDS family.</text>
</comment>
<evidence type="ECO:0000256" key="1">
    <source>
        <dbReference type="ARBA" id="ARBA00004141"/>
    </source>
</evidence>
<keyword evidence="3 7" id="KW-0808">Transferase</keyword>
<comment type="pathway">
    <text evidence="7">Phospholipid metabolism; CDP-diacylglycerol biosynthesis; CDP-diacylglycerol from sn-glycerol 3-phosphate: step 3/3.</text>
</comment>
<dbReference type="AlphaFoldDB" id="A0A430KTX5"/>
<reference evidence="9 10" key="1">
    <citation type="submission" date="2018-11" db="EMBL/GenBank/DDBJ databases">
        <title>The draft genome sequence of Amphritea opalescens ANRC-JH13T.</title>
        <authorList>
            <person name="Fang Z."/>
            <person name="Zhang Y."/>
            <person name="Han X."/>
        </authorList>
    </citation>
    <scope>NUCLEOTIDE SEQUENCE [LARGE SCALE GENOMIC DNA]</scope>
    <source>
        <strain evidence="9 10">ANRC-JH13</strain>
    </source>
</reference>
<dbReference type="OrthoDB" id="9799199at2"/>
<feature type="transmembrane region" description="Helical" evidence="8">
    <location>
        <begin position="148"/>
        <end position="169"/>
    </location>
</feature>
<keyword evidence="5 8" id="KW-1133">Transmembrane helix</keyword>
<dbReference type="PANTHER" id="PTHR43535">
    <property type="entry name" value="PHOSPHATIDATE CYTIDYLYLTRANSFERASE"/>
    <property type="match status" value="1"/>
</dbReference>